<dbReference type="EMBL" id="CP085044">
    <property type="protein sequence ID" value="UZF17679.1"/>
    <property type="molecule type" value="Genomic_DNA"/>
</dbReference>
<dbReference type="PANTHER" id="PTHR33990:SF1">
    <property type="entry name" value="PROTEIN YJDN"/>
    <property type="match status" value="1"/>
</dbReference>
<reference evidence="10" key="2">
    <citation type="submission" date="2021-10" db="EMBL/GenBank/DDBJ databases">
        <title>Complete genome sequences of five Ralstonia solancearum strains isolated from sunflower.</title>
        <authorList>
            <person name="She X."/>
            <person name="He Z."/>
        </authorList>
    </citation>
    <scope>NUCLEOTIDE SEQUENCE</scope>
    <source>
        <strain evidence="10">RS638</strain>
        <plasmid evidence="10">p1</plasmid>
    </source>
</reference>
<dbReference type="EMBL" id="LN899823">
    <property type="protein sequence ID" value="CUV23762.1"/>
    <property type="molecule type" value="Genomic_DNA"/>
</dbReference>
<keyword evidence="8" id="KW-0223">Dioxygenase</keyword>
<feature type="domain" description="PhnB-like" evidence="1">
    <location>
        <begin position="4"/>
        <end position="138"/>
    </location>
</feature>
<geneLocation type="plasmid" evidence="10">
    <name>p1</name>
</geneLocation>
<dbReference type="PANTHER" id="PTHR33990">
    <property type="entry name" value="PROTEIN YJDN-RELATED"/>
    <property type="match status" value="1"/>
</dbReference>
<dbReference type="Gene3D" id="3.10.180.10">
    <property type="entry name" value="2,3-Dihydroxybiphenyl 1,2-Dioxygenase, domain 1"/>
    <property type="match status" value="1"/>
</dbReference>
<dbReference type="AlphaFoldDB" id="A0A0K1ZRQ6"/>
<dbReference type="InterPro" id="IPR028973">
    <property type="entry name" value="PhnB-like"/>
</dbReference>
<keyword evidence="10" id="KW-0614">Plasmid</keyword>
<evidence type="ECO:0000313" key="9">
    <source>
        <dbReference type="EMBL" id="CUV62865.1"/>
    </source>
</evidence>
<dbReference type="EMBL" id="LN899824">
    <property type="protein sequence ID" value="CUV27642.1"/>
    <property type="molecule type" value="Genomic_DNA"/>
</dbReference>
<gene>
    <name evidence="8" type="primary">phnB</name>
    <name evidence="10" type="ORF">LH706_19205</name>
    <name evidence="2" type="ORF">PSS4_v1_260037</name>
    <name evidence="9" type="ORF">RD1301_v1_2820003</name>
    <name evidence="3" type="ORF">RUN1744_v1_470002</name>
    <name evidence="4" type="ORF">RUN1985_v1_90027</name>
    <name evidence="8" type="ORF">RUN215_v1_370020</name>
    <name evidence="5" type="ORF">TD1301_v1_850036</name>
    <name evidence="6" type="ORF">TF3108_v1_100037</name>
    <name evidence="7" type="ORF">TO10_v1_870022</name>
</gene>
<evidence type="ECO:0000313" key="7">
    <source>
        <dbReference type="EMBL" id="CUV47175.1"/>
    </source>
</evidence>
<reference evidence="8" key="1">
    <citation type="submission" date="2015-10" db="EMBL/GenBank/DDBJ databases">
        <authorList>
            <person name="Gilbert D.G."/>
        </authorList>
    </citation>
    <scope>NUCLEOTIDE SEQUENCE</scope>
    <source>
        <strain evidence="8">Phyl III-seqv23</strain>
    </source>
</reference>
<evidence type="ECO:0000313" key="3">
    <source>
        <dbReference type="EMBL" id="CUV23762.1"/>
    </source>
</evidence>
<evidence type="ECO:0000313" key="10">
    <source>
        <dbReference type="EMBL" id="UZF17679.1"/>
    </source>
</evidence>
<dbReference type="EMBL" id="LN899825">
    <property type="protein sequence ID" value="CUV34279.1"/>
    <property type="molecule type" value="Genomic_DNA"/>
</dbReference>
<dbReference type="EMBL" id="LN899827">
    <property type="protein sequence ID" value="CUV47175.1"/>
    <property type="molecule type" value="Genomic_DNA"/>
</dbReference>
<dbReference type="EMBL" id="LN899821">
    <property type="protein sequence ID" value="CUV17165.1"/>
    <property type="molecule type" value="Genomic_DNA"/>
</dbReference>
<dbReference type="CDD" id="cd06588">
    <property type="entry name" value="PhnB_like"/>
    <property type="match status" value="1"/>
</dbReference>
<dbReference type="EMBL" id="LN899826">
    <property type="protein sequence ID" value="CUV38283.1"/>
    <property type="molecule type" value="Genomic_DNA"/>
</dbReference>
<dbReference type="EMBL" id="LN899822">
    <property type="protein sequence ID" value="CUV62865.1"/>
    <property type="molecule type" value="Genomic_DNA"/>
</dbReference>
<name>A0A0K1ZRQ6_RALSL</name>
<evidence type="ECO:0000313" key="5">
    <source>
        <dbReference type="EMBL" id="CUV34279.1"/>
    </source>
</evidence>
<evidence type="ECO:0000313" key="8">
    <source>
        <dbReference type="EMBL" id="CUV54569.1"/>
    </source>
</evidence>
<protein>
    <submittedName>
        <fullName evidence="8">Putative glyoxalase/bleomycin resistance protein/dioxygenase</fullName>
    </submittedName>
    <submittedName>
        <fullName evidence="10">VOC family protein</fullName>
    </submittedName>
</protein>
<evidence type="ECO:0000313" key="6">
    <source>
        <dbReference type="EMBL" id="CUV38283.1"/>
    </source>
</evidence>
<evidence type="ECO:0000259" key="1">
    <source>
        <dbReference type="Pfam" id="PF06983"/>
    </source>
</evidence>
<dbReference type="InterPro" id="IPR029068">
    <property type="entry name" value="Glyas_Bleomycin-R_OHBP_Dase"/>
</dbReference>
<dbReference type="Pfam" id="PF06983">
    <property type="entry name" value="3-dmu-9_3-mt"/>
    <property type="match status" value="1"/>
</dbReference>
<organism evidence="8">
    <name type="scientific">Ralstonia solanacearum</name>
    <name type="common">Pseudomonas solanacearum</name>
    <dbReference type="NCBI Taxonomy" id="305"/>
    <lineage>
        <taxon>Bacteria</taxon>
        <taxon>Pseudomonadati</taxon>
        <taxon>Pseudomonadota</taxon>
        <taxon>Betaproteobacteria</taxon>
        <taxon>Burkholderiales</taxon>
        <taxon>Burkholderiaceae</taxon>
        <taxon>Ralstonia</taxon>
        <taxon>Ralstonia solanacearum species complex</taxon>
    </lineage>
</organism>
<keyword evidence="8" id="KW-0560">Oxidoreductase</keyword>
<sequence>MLVQPYLFFEGRCEEALEFYKKTLGAKVDMLMRYKDAPPGAEPKAEQCGGVVPPGDKVMHAAFRIGDTLVMASDGMASGKAEFKGFSLSVDVADEADAERTFKALGDGGQVSMPLAETFFAKRFGMLVDRFGVMWMVIAPKPM</sequence>
<dbReference type="SUPFAM" id="SSF54593">
    <property type="entry name" value="Glyoxalase/Bleomycin resistance protein/Dihydroxybiphenyl dioxygenase"/>
    <property type="match status" value="1"/>
</dbReference>
<dbReference type="EMBL" id="LN899820">
    <property type="protein sequence ID" value="CUV54569.1"/>
    <property type="molecule type" value="Genomic_DNA"/>
</dbReference>
<dbReference type="GO" id="GO:0051213">
    <property type="term" value="F:dioxygenase activity"/>
    <property type="evidence" value="ECO:0007669"/>
    <property type="project" value="UniProtKB-KW"/>
</dbReference>
<accession>A0A0K1ZRQ6</accession>
<dbReference type="PATRIC" id="fig|305.107.peg.1906"/>
<evidence type="ECO:0000313" key="2">
    <source>
        <dbReference type="EMBL" id="CUV17165.1"/>
    </source>
</evidence>
<proteinExistence type="predicted"/>
<evidence type="ECO:0000313" key="4">
    <source>
        <dbReference type="EMBL" id="CUV27642.1"/>
    </source>
</evidence>